<gene>
    <name evidence="2" type="ORF">H8J70_01900</name>
</gene>
<dbReference type="Gene3D" id="1.20.120.520">
    <property type="entry name" value="nmb1532 protein domain like"/>
    <property type="match status" value="1"/>
</dbReference>
<keyword evidence="3" id="KW-1185">Reference proteome</keyword>
<dbReference type="PANTHER" id="PTHR39966">
    <property type="entry name" value="BLL2471 PROTEIN-RELATED"/>
    <property type="match status" value="1"/>
</dbReference>
<name>A0ABR6VFG3_9FIRM</name>
<evidence type="ECO:0000259" key="1">
    <source>
        <dbReference type="Pfam" id="PF01814"/>
    </source>
</evidence>
<protein>
    <submittedName>
        <fullName evidence="2">Hemerythrin domain-containing protein</fullName>
    </submittedName>
</protein>
<organism evidence="2 3">
    <name type="scientific">Megasphaera hominis</name>
    <dbReference type="NCBI Taxonomy" id="159836"/>
    <lineage>
        <taxon>Bacteria</taxon>
        <taxon>Bacillati</taxon>
        <taxon>Bacillota</taxon>
        <taxon>Negativicutes</taxon>
        <taxon>Veillonellales</taxon>
        <taxon>Veillonellaceae</taxon>
        <taxon>Megasphaera</taxon>
    </lineage>
</organism>
<sequence length="186" mass="21200">MYSIDVMVEQHRNISRMLRIIKAACCSILEGADVDQAEFADIVDFVRNYADAHHHQREEQVLFPEMIDKLGPLANTIITHGMLVEHDLGRAHIRSLNEALKLYAEDPQTEYKLQILTEAMGYVNRLQVHVEKENNVVYPMAERELPADVKEKIDAAARDLETEDSASFTAQSLALLDKLEAKYHLV</sequence>
<dbReference type="InterPro" id="IPR012312">
    <property type="entry name" value="Hemerythrin-like"/>
</dbReference>
<dbReference type="EMBL" id="JACOGK010000004">
    <property type="protein sequence ID" value="MBC3536013.1"/>
    <property type="molecule type" value="Genomic_DNA"/>
</dbReference>
<feature type="domain" description="Hemerythrin-like" evidence="1">
    <location>
        <begin position="4"/>
        <end position="141"/>
    </location>
</feature>
<dbReference type="Proteomes" id="UP000606870">
    <property type="component" value="Unassembled WGS sequence"/>
</dbReference>
<reference evidence="2 3" key="1">
    <citation type="submission" date="2020-08" db="EMBL/GenBank/DDBJ databases">
        <authorList>
            <person name="Liu C."/>
            <person name="Sun Q."/>
        </authorList>
    </citation>
    <scope>NUCLEOTIDE SEQUENCE [LARGE SCALE GENOMIC DNA]</scope>
    <source>
        <strain evidence="2 3">NSJ-59</strain>
    </source>
</reference>
<evidence type="ECO:0000313" key="2">
    <source>
        <dbReference type="EMBL" id="MBC3536013.1"/>
    </source>
</evidence>
<evidence type="ECO:0000313" key="3">
    <source>
        <dbReference type="Proteomes" id="UP000606870"/>
    </source>
</evidence>
<proteinExistence type="predicted"/>
<dbReference type="PANTHER" id="PTHR39966:SF1">
    <property type="entry name" value="HEMERYTHRIN-LIKE DOMAIN-CONTAINING PROTEIN"/>
    <property type="match status" value="1"/>
</dbReference>
<dbReference type="RefSeq" id="WP_186502068.1">
    <property type="nucleotide sequence ID" value="NZ_JACOGK010000004.1"/>
</dbReference>
<comment type="caution">
    <text evidence="2">The sequence shown here is derived from an EMBL/GenBank/DDBJ whole genome shotgun (WGS) entry which is preliminary data.</text>
</comment>
<accession>A0ABR6VFG3</accession>
<dbReference type="Pfam" id="PF01814">
    <property type="entry name" value="Hemerythrin"/>
    <property type="match status" value="1"/>
</dbReference>